<dbReference type="AlphaFoldDB" id="A0A843WKL7"/>
<evidence type="ECO:0000256" key="1">
    <source>
        <dbReference type="ARBA" id="ARBA00004141"/>
    </source>
</evidence>
<dbReference type="Gene3D" id="1.20.1560.10">
    <property type="entry name" value="ABC transporter type 1, transmembrane domain"/>
    <property type="match status" value="1"/>
</dbReference>
<dbReference type="GO" id="GO:0005975">
    <property type="term" value="P:carbohydrate metabolic process"/>
    <property type="evidence" value="ECO:0007669"/>
    <property type="project" value="InterPro"/>
</dbReference>
<keyword evidence="5" id="KW-0472">Membrane</keyword>
<sequence length="175" mass="19501">MLVMSKVIVDDLEALRNLEFEFPSSARNNDDSRGILRLEDRTVAYTNHIVLPEALEKWGLDVMQKLLPRHVEIIEMIDEEVGNYIHNIATFCGGLIIGLINCWQIALLTVATGPFIVAVGGISNIFLHRLAENIQDAYAEAASIVEQVSQVTTLHTTTGLDWSDERPEVIAMECP</sequence>
<dbReference type="PANTHER" id="PTHR24222">
    <property type="entry name" value="ABC TRANSPORTER B FAMILY"/>
    <property type="match status" value="1"/>
</dbReference>
<reference evidence="7" key="1">
    <citation type="submission" date="2017-07" db="EMBL/GenBank/DDBJ databases">
        <title>Taro Niue Genome Assembly and Annotation.</title>
        <authorList>
            <person name="Atibalentja N."/>
            <person name="Keating K."/>
            <person name="Fields C.J."/>
        </authorList>
    </citation>
    <scope>NUCLEOTIDE SEQUENCE</scope>
    <source>
        <strain evidence="7">Niue_2</strain>
        <tissue evidence="7">Leaf</tissue>
    </source>
</reference>
<keyword evidence="3" id="KW-0812">Transmembrane</keyword>
<dbReference type="PROSITE" id="PS50929">
    <property type="entry name" value="ABC_TM1F"/>
    <property type="match status" value="1"/>
</dbReference>
<evidence type="ECO:0000259" key="6">
    <source>
        <dbReference type="PROSITE" id="PS50929"/>
    </source>
</evidence>
<dbReference type="GO" id="GO:0008184">
    <property type="term" value="F:glycogen phosphorylase activity"/>
    <property type="evidence" value="ECO:0007669"/>
    <property type="project" value="InterPro"/>
</dbReference>
<dbReference type="InterPro" id="IPR039421">
    <property type="entry name" value="Type_1_exporter"/>
</dbReference>
<dbReference type="SUPFAM" id="SSF53756">
    <property type="entry name" value="UDP-Glycosyltransferase/glycogen phosphorylase"/>
    <property type="match status" value="1"/>
</dbReference>
<dbReference type="InterPro" id="IPR011527">
    <property type="entry name" value="ABC1_TM_dom"/>
</dbReference>
<dbReference type="SUPFAM" id="SSF90123">
    <property type="entry name" value="ABC transporter transmembrane region"/>
    <property type="match status" value="1"/>
</dbReference>
<comment type="similarity">
    <text evidence="2">Belongs to the glycogen phosphorylase family.</text>
</comment>
<dbReference type="Proteomes" id="UP000652761">
    <property type="component" value="Unassembled WGS sequence"/>
</dbReference>
<dbReference type="GO" id="GO:0005524">
    <property type="term" value="F:ATP binding"/>
    <property type="evidence" value="ECO:0007669"/>
    <property type="project" value="InterPro"/>
</dbReference>
<feature type="domain" description="ABC transmembrane type-1" evidence="6">
    <location>
        <begin position="73"/>
        <end position="148"/>
    </location>
</feature>
<accession>A0A843WKL7</accession>
<dbReference type="GO" id="GO:0140359">
    <property type="term" value="F:ABC-type transporter activity"/>
    <property type="evidence" value="ECO:0007669"/>
    <property type="project" value="InterPro"/>
</dbReference>
<evidence type="ECO:0000256" key="4">
    <source>
        <dbReference type="ARBA" id="ARBA00022989"/>
    </source>
</evidence>
<name>A0A843WKL7_COLES</name>
<proteinExistence type="inferred from homology"/>
<evidence type="ECO:0000313" key="7">
    <source>
        <dbReference type="EMBL" id="MQM10369.1"/>
    </source>
</evidence>
<organism evidence="7 8">
    <name type="scientific">Colocasia esculenta</name>
    <name type="common">Wild taro</name>
    <name type="synonym">Arum esculentum</name>
    <dbReference type="NCBI Taxonomy" id="4460"/>
    <lineage>
        <taxon>Eukaryota</taxon>
        <taxon>Viridiplantae</taxon>
        <taxon>Streptophyta</taxon>
        <taxon>Embryophyta</taxon>
        <taxon>Tracheophyta</taxon>
        <taxon>Spermatophyta</taxon>
        <taxon>Magnoliopsida</taxon>
        <taxon>Liliopsida</taxon>
        <taxon>Araceae</taxon>
        <taxon>Aroideae</taxon>
        <taxon>Colocasieae</taxon>
        <taxon>Colocasia</taxon>
    </lineage>
</organism>
<evidence type="ECO:0000256" key="3">
    <source>
        <dbReference type="ARBA" id="ARBA00022692"/>
    </source>
</evidence>
<dbReference type="Pfam" id="PF00343">
    <property type="entry name" value="Phosphorylase"/>
    <property type="match status" value="1"/>
</dbReference>
<protein>
    <recommendedName>
        <fullName evidence="6">ABC transmembrane type-1 domain-containing protein</fullName>
    </recommendedName>
</protein>
<dbReference type="OrthoDB" id="6500128at2759"/>
<evidence type="ECO:0000256" key="5">
    <source>
        <dbReference type="ARBA" id="ARBA00023136"/>
    </source>
</evidence>
<evidence type="ECO:0000313" key="8">
    <source>
        <dbReference type="Proteomes" id="UP000652761"/>
    </source>
</evidence>
<gene>
    <name evidence="7" type="ORF">Taro_043265</name>
</gene>
<dbReference type="InterPro" id="IPR000811">
    <property type="entry name" value="Glyco_trans_35"/>
</dbReference>
<comment type="subcellular location">
    <subcellularLocation>
        <location evidence="1">Membrane</location>
        <topology evidence="1">Multi-pass membrane protein</topology>
    </subcellularLocation>
</comment>
<keyword evidence="4" id="KW-1133">Transmembrane helix</keyword>
<dbReference type="EMBL" id="NMUH01004656">
    <property type="protein sequence ID" value="MQM10369.1"/>
    <property type="molecule type" value="Genomic_DNA"/>
</dbReference>
<dbReference type="PANTHER" id="PTHR24222:SF52">
    <property type="entry name" value="ABC TRANSPORTER B FAMILY MEMBER 20-RELATED"/>
    <property type="match status" value="1"/>
</dbReference>
<dbReference type="GO" id="GO:0005886">
    <property type="term" value="C:plasma membrane"/>
    <property type="evidence" value="ECO:0007669"/>
    <property type="project" value="TreeGrafter"/>
</dbReference>
<evidence type="ECO:0000256" key="2">
    <source>
        <dbReference type="ARBA" id="ARBA00006047"/>
    </source>
</evidence>
<keyword evidence="8" id="KW-1185">Reference proteome</keyword>
<dbReference type="InterPro" id="IPR036640">
    <property type="entry name" value="ABC1_TM_sf"/>
</dbReference>
<comment type="caution">
    <text evidence="7">The sequence shown here is derived from an EMBL/GenBank/DDBJ whole genome shotgun (WGS) entry which is preliminary data.</text>
</comment>